<evidence type="ECO:0000256" key="2">
    <source>
        <dbReference type="ARBA" id="ARBA00023125"/>
    </source>
</evidence>
<feature type="domain" description="ParB-like N-terminal" evidence="3">
    <location>
        <begin position="62"/>
        <end position="151"/>
    </location>
</feature>
<dbReference type="Gene3D" id="1.10.10.2830">
    <property type="match status" value="1"/>
</dbReference>
<gene>
    <name evidence="4" type="ORF">OPW20_01055</name>
</gene>
<dbReference type="InterPro" id="IPR004437">
    <property type="entry name" value="ParB/RepB/Spo0J"/>
</dbReference>
<dbReference type="Proteomes" id="UP001150001">
    <property type="component" value="Unassembled WGS sequence"/>
</dbReference>
<comment type="similarity">
    <text evidence="1">Belongs to the ParB family.</text>
</comment>
<organism evidence="4 5">
    <name type="scientific">Vibrio europaeus</name>
    <dbReference type="NCBI Taxonomy" id="300876"/>
    <lineage>
        <taxon>Bacteria</taxon>
        <taxon>Pseudomonadati</taxon>
        <taxon>Pseudomonadota</taxon>
        <taxon>Gammaproteobacteria</taxon>
        <taxon>Vibrionales</taxon>
        <taxon>Vibrionaceae</taxon>
        <taxon>Vibrio</taxon>
        <taxon>Vibrio oreintalis group</taxon>
    </lineage>
</organism>
<proteinExistence type="inferred from homology"/>
<dbReference type="InterPro" id="IPR036086">
    <property type="entry name" value="ParB/Sulfiredoxin_sf"/>
</dbReference>
<comment type="caution">
    <text evidence="4">The sequence shown here is derived from an EMBL/GenBank/DDBJ whole genome shotgun (WGS) entry which is preliminary data.</text>
</comment>
<dbReference type="SMART" id="SM00470">
    <property type="entry name" value="ParB"/>
    <property type="match status" value="1"/>
</dbReference>
<name>A0ABT5GMZ2_9VIBR</name>
<dbReference type="SUPFAM" id="SSF110849">
    <property type="entry name" value="ParB/Sulfiredoxin"/>
    <property type="match status" value="1"/>
</dbReference>
<dbReference type="RefSeq" id="WP_272236593.1">
    <property type="nucleotide sequence ID" value="NZ_JAPFIQ010000013.1"/>
</dbReference>
<keyword evidence="2" id="KW-0238">DNA-binding</keyword>
<evidence type="ECO:0000256" key="1">
    <source>
        <dbReference type="ARBA" id="ARBA00006295"/>
    </source>
</evidence>
<protein>
    <submittedName>
        <fullName evidence="4">ParB/RepB/Spo0J family partition protein</fullName>
    </submittedName>
</protein>
<evidence type="ECO:0000313" key="4">
    <source>
        <dbReference type="EMBL" id="MDC5738628.1"/>
    </source>
</evidence>
<dbReference type="InterPro" id="IPR003115">
    <property type="entry name" value="ParB_N"/>
</dbReference>
<dbReference type="EMBL" id="JAPFIT010000005">
    <property type="protein sequence ID" value="MDC5738628.1"/>
    <property type="molecule type" value="Genomic_DNA"/>
</dbReference>
<evidence type="ECO:0000259" key="3">
    <source>
        <dbReference type="SMART" id="SM00470"/>
    </source>
</evidence>
<dbReference type="NCBIfam" id="TIGR00180">
    <property type="entry name" value="parB_part"/>
    <property type="match status" value="1"/>
</dbReference>
<evidence type="ECO:0000313" key="5">
    <source>
        <dbReference type="Proteomes" id="UP001150001"/>
    </source>
</evidence>
<dbReference type="PANTHER" id="PTHR38973:SF2">
    <property type="entry name" value="PARB_REPB_SPO0J FAMILY PLASMID PARTITION PROTEIN"/>
    <property type="match status" value="1"/>
</dbReference>
<sequence length="318" mass="35683">MKNDLDVEIKESSVSTARIRGKRDKSAPVKVSEKLDEQVGNTLTKPVKGVEVTFTLKKIPAKKVDLSTMVWLENERDQELLDEFAISDILPTFKEYGQEVPAFGREECGVIQVADGSRRRFTAITAKSDFYIWVGDLSDDQMNYLSEVGNNYRPTSAYEQGQKALRLLNSGKSQEEASEAVGKGRRAMMREVYTAMLPKPFIKALPSPNDLSARQGETLFKAYKKLDEQQQDGLITFFEEWCEEKGKYNAEELVEFFIKKCGISKPEPVKPRELAMGATVALKNGNATINIPKVSDDSLKAIEAFIDQTLSKEALEQC</sequence>
<reference evidence="4" key="1">
    <citation type="submission" date="2022-11" db="EMBL/GenBank/DDBJ databases">
        <title>Role of the vibriolysin VemA secreted by the emergent pathogen Vibrio europaeus in the colonization of Manila clam mucus.</title>
        <authorList>
            <person name="Martinez C."/>
            <person name="Rodriguez S."/>
            <person name="Vences A."/>
            <person name="Barja J.L."/>
            <person name="Toranzo A.E."/>
            <person name="Dubert J."/>
        </authorList>
    </citation>
    <scope>NUCLEOTIDE SEQUENCE</scope>
    <source>
        <strain evidence="4">3454</strain>
    </source>
</reference>
<dbReference type="PANTHER" id="PTHR38973">
    <property type="entry name" value="PLASMID PARTITIONING CONTROL PROTEIN-RELATED"/>
    <property type="match status" value="1"/>
</dbReference>
<dbReference type="CDD" id="cd16394">
    <property type="entry name" value="sopB_N"/>
    <property type="match status" value="1"/>
</dbReference>
<keyword evidence="5" id="KW-1185">Reference proteome</keyword>
<accession>A0ABT5GMZ2</accession>